<protein>
    <recommendedName>
        <fullName evidence="1">Molybdenum cofactor sulfurase middle domain-containing protein</fullName>
    </recommendedName>
</protein>
<dbReference type="EMBL" id="JACCBB010000001">
    <property type="protein sequence ID" value="NYD20868.1"/>
    <property type="molecule type" value="Genomic_DNA"/>
</dbReference>
<name>A0A7Y9ARX4_9ACTN</name>
<proteinExistence type="predicted"/>
<reference evidence="2 3" key="1">
    <citation type="submission" date="2020-07" db="EMBL/GenBank/DDBJ databases">
        <title>Sequencing the genomes of 1000 actinobacteria strains.</title>
        <authorList>
            <person name="Klenk H.-P."/>
        </authorList>
    </citation>
    <scope>NUCLEOTIDE SEQUENCE [LARGE SCALE GENOMIC DNA]</scope>
    <source>
        <strain evidence="2 3">DSM 7487</strain>
    </source>
</reference>
<accession>A0A7Y9ARX4</accession>
<feature type="domain" description="Molybdenum cofactor sulfurase middle" evidence="1">
    <location>
        <begin position="5"/>
        <end position="79"/>
    </location>
</feature>
<evidence type="ECO:0000313" key="2">
    <source>
        <dbReference type="EMBL" id="NYD20868.1"/>
    </source>
</evidence>
<evidence type="ECO:0000313" key="3">
    <source>
        <dbReference type="Proteomes" id="UP000521922"/>
    </source>
</evidence>
<dbReference type="SUPFAM" id="SSF141673">
    <property type="entry name" value="MOSC N-terminal domain-like"/>
    <property type="match status" value="1"/>
</dbReference>
<keyword evidence="3" id="KW-1185">Reference proteome</keyword>
<comment type="caution">
    <text evidence="2">The sequence shown here is derived from an EMBL/GenBank/DDBJ whole genome shotgun (WGS) entry which is preliminary data.</text>
</comment>
<dbReference type="RefSeq" id="WP_179748786.1">
    <property type="nucleotide sequence ID" value="NZ_BAAAGN010000002.1"/>
</dbReference>
<dbReference type="Pfam" id="PF03476">
    <property type="entry name" value="MOSC_N"/>
    <property type="match status" value="1"/>
</dbReference>
<sequence length="185" mass="18836">MSVTGTLREIGVFPVKSTGGLSPTSTTIGPDGLTGDRAHAVVDAAGTVLRAKHHPALSGLRLTGPAHSPRLQVPGGVPLDRFLGVPGAHLAPVAGGARQVEAVHLVSLRQRLAPGAGDTSRANLVVELQDEPDVADWVGATCRVGPVELEVVGVPRHCAGVFARVRTPGTVHVGDVAELVPGTHG</sequence>
<gene>
    <name evidence="2" type="ORF">BJ968_000408</name>
</gene>
<evidence type="ECO:0000259" key="1">
    <source>
        <dbReference type="Pfam" id="PF03476"/>
    </source>
</evidence>
<dbReference type="Proteomes" id="UP000521922">
    <property type="component" value="Unassembled WGS sequence"/>
</dbReference>
<dbReference type="InterPro" id="IPR011037">
    <property type="entry name" value="Pyrv_Knase-like_insert_dom_sf"/>
</dbReference>
<dbReference type="InterPro" id="IPR005303">
    <property type="entry name" value="MOCOS_middle"/>
</dbReference>
<dbReference type="AlphaFoldDB" id="A0A7Y9ARX4"/>
<dbReference type="SUPFAM" id="SSF50800">
    <property type="entry name" value="PK beta-barrel domain-like"/>
    <property type="match status" value="1"/>
</dbReference>
<organism evidence="2 3">
    <name type="scientific">Kineococcus aurantiacus</name>
    <dbReference type="NCBI Taxonomy" id="37633"/>
    <lineage>
        <taxon>Bacteria</taxon>
        <taxon>Bacillati</taxon>
        <taxon>Actinomycetota</taxon>
        <taxon>Actinomycetes</taxon>
        <taxon>Kineosporiales</taxon>
        <taxon>Kineosporiaceae</taxon>
        <taxon>Kineococcus</taxon>
    </lineage>
</organism>